<evidence type="ECO:0008006" key="3">
    <source>
        <dbReference type="Google" id="ProtNLM"/>
    </source>
</evidence>
<gene>
    <name evidence="1" type="ORF">NDU88_006464</name>
</gene>
<evidence type="ECO:0000313" key="1">
    <source>
        <dbReference type="EMBL" id="KAJ1218893.1"/>
    </source>
</evidence>
<dbReference type="EMBL" id="JANPWB010000001">
    <property type="protein sequence ID" value="KAJ1218893.1"/>
    <property type="molecule type" value="Genomic_DNA"/>
</dbReference>
<dbReference type="Proteomes" id="UP001066276">
    <property type="component" value="Chromosome 1_1"/>
</dbReference>
<proteinExistence type="predicted"/>
<keyword evidence="2" id="KW-1185">Reference proteome</keyword>
<comment type="caution">
    <text evidence="1">The sequence shown here is derived from an EMBL/GenBank/DDBJ whole genome shotgun (WGS) entry which is preliminary data.</text>
</comment>
<evidence type="ECO:0000313" key="2">
    <source>
        <dbReference type="Proteomes" id="UP001066276"/>
    </source>
</evidence>
<protein>
    <recommendedName>
        <fullName evidence="3">Nuclease HARBI1</fullName>
    </recommendedName>
</protein>
<name>A0AAV7X0R3_PLEWA</name>
<sequence length="146" mass="16427">MRWRHPPVYRPLVDLSTMEEHHVIVTYRLDRTTILELCAHLEPDLMSAICHPTVIPPLVQVLSVLHFLASRSFQTTVAIASGMTQPMFSNVLSRVLSALLKHMRRYIVFPQVEDLPTVKGYFCALGHIPNIVGAIDGTHESLVHPA</sequence>
<accession>A0AAV7X0R3</accession>
<reference evidence="1" key="1">
    <citation type="journal article" date="2022" name="bioRxiv">
        <title>Sequencing and chromosome-scale assembly of the giantPleurodeles waltlgenome.</title>
        <authorList>
            <person name="Brown T."/>
            <person name="Elewa A."/>
            <person name="Iarovenko S."/>
            <person name="Subramanian E."/>
            <person name="Araus A.J."/>
            <person name="Petzold A."/>
            <person name="Susuki M."/>
            <person name="Suzuki K.-i.T."/>
            <person name="Hayashi T."/>
            <person name="Toyoda A."/>
            <person name="Oliveira C."/>
            <person name="Osipova E."/>
            <person name="Leigh N.D."/>
            <person name="Simon A."/>
            <person name="Yun M.H."/>
        </authorList>
    </citation>
    <scope>NUCLEOTIDE SEQUENCE</scope>
    <source>
        <strain evidence="1">20211129_DDA</strain>
        <tissue evidence="1">Liver</tissue>
    </source>
</reference>
<dbReference type="AlphaFoldDB" id="A0AAV7X0R3"/>
<organism evidence="1 2">
    <name type="scientific">Pleurodeles waltl</name>
    <name type="common">Iberian ribbed newt</name>
    <dbReference type="NCBI Taxonomy" id="8319"/>
    <lineage>
        <taxon>Eukaryota</taxon>
        <taxon>Metazoa</taxon>
        <taxon>Chordata</taxon>
        <taxon>Craniata</taxon>
        <taxon>Vertebrata</taxon>
        <taxon>Euteleostomi</taxon>
        <taxon>Amphibia</taxon>
        <taxon>Batrachia</taxon>
        <taxon>Caudata</taxon>
        <taxon>Salamandroidea</taxon>
        <taxon>Salamandridae</taxon>
        <taxon>Pleurodelinae</taxon>
        <taxon>Pleurodeles</taxon>
    </lineage>
</organism>